<evidence type="ECO:0000259" key="6">
    <source>
        <dbReference type="PROSITE" id="PS51806"/>
    </source>
</evidence>
<reference evidence="8" key="2">
    <citation type="submission" date="2013-12" db="EMBL/GenBank/DDBJ databases">
        <authorList>
            <person name="Yu Y."/>
            <person name="Lee S."/>
            <person name="de Baynast K."/>
            <person name="Wissotski M."/>
            <person name="Liu L."/>
            <person name="Talag J."/>
            <person name="Goicoechea J."/>
            <person name="Angelova A."/>
            <person name="Jetty R."/>
            <person name="Kudrna D."/>
            <person name="Golser W."/>
            <person name="Rivera L."/>
            <person name="Zhang J."/>
            <person name="Wing R."/>
        </authorList>
    </citation>
    <scope>NUCLEOTIDE SEQUENCE</scope>
</reference>
<evidence type="ECO:0000313" key="8">
    <source>
        <dbReference type="Proteomes" id="UP000032180"/>
    </source>
</evidence>
<comment type="subcellular location">
    <subcellularLocation>
        <location evidence="1">Nucleus</location>
    </subcellularLocation>
</comment>
<dbReference type="HOGENOM" id="CLU_1808994_0_0_1"/>
<evidence type="ECO:0000256" key="1">
    <source>
        <dbReference type="ARBA" id="ARBA00004123"/>
    </source>
</evidence>
<keyword evidence="3" id="KW-0238">DNA-binding</keyword>
<dbReference type="Pfam" id="PF14144">
    <property type="entry name" value="DOG1"/>
    <property type="match status" value="1"/>
</dbReference>
<dbReference type="STRING" id="77586.A0A0D9WS50"/>
<evidence type="ECO:0000256" key="3">
    <source>
        <dbReference type="ARBA" id="ARBA00023125"/>
    </source>
</evidence>
<keyword evidence="5" id="KW-0539">Nucleus</keyword>
<feature type="domain" description="DOG1" evidence="6">
    <location>
        <begin position="1"/>
        <end position="143"/>
    </location>
</feature>
<keyword evidence="4" id="KW-0804">Transcription</keyword>
<proteinExistence type="predicted"/>
<dbReference type="GO" id="GO:0043565">
    <property type="term" value="F:sequence-specific DNA binding"/>
    <property type="evidence" value="ECO:0007669"/>
    <property type="project" value="InterPro"/>
</dbReference>
<evidence type="ECO:0000256" key="5">
    <source>
        <dbReference type="ARBA" id="ARBA00023242"/>
    </source>
</evidence>
<protein>
    <recommendedName>
        <fullName evidence="6">DOG1 domain-containing protein</fullName>
    </recommendedName>
</protein>
<dbReference type="Proteomes" id="UP000032180">
    <property type="component" value="Chromosome 6"/>
</dbReference>
<dbReference type="EnsemblPlants" id="LPERR06G17570.1">
    <property type="protein sequence ID" value="LPERR06G17570.1"/>
    <property type="gene ID" value="LPERR06G17570"/>
</dbReference>
<dbReference type="PANTHER" id="PTHR45693">
    <property type="entry name" value="TRANSCRIPTION FACTOR TGA9"/>
    <property type="match status" value="1"/>
</dbReference>
<reference evidence="7" key="3">
    <citation type="submission" date="2015-04" db="UniProtKB">
        <authorList>
            <consortium name="EnsemblPlants"/>
        </authorList>
    </citation>
    <scope>IDENTIFICATION</scope>
</reference>
<keyword evidence="2" id="KW-0805">Transcription regulation</keyword>
<accession>A0A0D9WS50</accession>
<dbReference type="PROSITE" id="PS51806">
    <property type="entry name" value="DOG1"/>
    <property type="match status" value="1"/>
</dbReference>
<dbReference type="eggNOG" id="ENOG502QU32">
    <property type="taxonomic scope" value="Eukaryota"/>
</dbReference>
<evidence type="ECO:0000256" key="4">
    <source>
        <dbReference type="ARBA" id="ARBA00023163"/>
    </source>
</evidence>
<organism evidence="7 8">
    <name type="scientific">Leersia perrieri</name>
    <dbReference type="NCBI Taxonomy" id="77586"/>
    <lineage>
        <taxon>Eukaryota</taxon>
        <taxon>Viridiplantae</taxon>
        <taxon>Streptophyta</taxon>
        <taxon>Embryophyta</taxon>
        <taxon>Tracheophyta</taxon>
        <taxon>Spermatophyta</taxon>
        <taxon>Magnoliopsida</taxon>
        <taxon>Liliopsida</taxon>
        <taxon>Poales</taxon>
        <taxon>Poaceae</taxon>
        <taxon>BOP clade</taxon>
        <taxon>Oryzoideae</taxon>
        <taxon>Oryzeae</taxon>
        <taxon>Oryzinae</taxon>
        <taxon>Leersia</taxon>
    </lineage>
</organism>
<dbReference type="AlphaFoldDB" id="A0A0D9WS50"/>
<sequence>MEEHRPDGELQPYVDEAVSHYGLLMGHKARFASADPLHLLSGLWKGTVEQSFLWIGSFRPSGLIKSTQQAARREEESIDADLQALLRSLSDAADDLRLRTLHTLRQMLTVRQAALCFVAVDDYFGRLRALSLFWSTSRQPPAG</sequence>
<dbReference type="GO" id="GO:0005634">
    <property type="term" value="C:nucleus"/>
    <property type="evidence" value="ECO:0007669"/>
    <property type="project" value="UniProtKB-SubCell"/>
</dbReference>
<keyword evidence="8" id="KW-1185">Reference proteome</keyword>
<reference evidence="7 8" key="1">
    <citation type="submission" date="2012-08" db="EMBL/GenBank/DDBJ databases">
        <title>Oryza genome evolution.</title>
        <authorList>
            <person name="Wing R.A."/>
        </authorList>
    </citation>
    <scope>NUCLEOTIDE SEQUENCE</scope>
</reference>
<evidence type="ECO:0000313" key="7">
    <source>
        <dbReference type="EnsemblPlants" id="LPERR06G17570.1"/>
    </source>
</evidence>
<dbReference type="PANTHER" id="PTHR45693:SF3">
    <property type="entry name" value="TRANSCRIPTION FACTOR TGAL8"/>
    <property type="match status" value="1"/>
</dbReference>
<dbReference type="Gramene" id="LPERR06G17570.1">
    <property type="protein sequence ID" value="LPERR06G17570.1"/>
    <property type="gene ID" value="LPERR06G17570"/>
</dbReference>
<name>A0A0D9WS50_9ORYZ</name>
<dbReference type="InterPro" id="IPR025422">
    <property type="entry name" value="TGA_domain"/>
</dbReference>
<evidence type="ECO:0000256" key="2">
    <source>
        <dbReference type="ARBA" id="ARBA00023015"/>
    </source>
</evidence>
<dbReference type="GO" id="GO:0006351">
    <property type="term" value="P:DNA-templated transcription"/>
    <property type="evidence" value="ECO:0007669"/>
    <property type="project" value="InterPro"/>
</dbReference>